<sequence>MAATVDNTQQAPASPISQKRKRADSEIQPLSPPLSASPASPCSVPAIAEGTRLLSRAVNVLSTAATALAQVSVLYETDPVAREGLLRAVELVTSLNEAGGKLIICGVGKSGLVGQKMVATMKSLGISSSFMHAAEAIHGDLGDIRKNDAIMFISYSGKTGELMALLDHIPAHTPIIAVTSHTHPSNCPLLSERPDAILLPAPIHELEEVSFGVCAPTTSTTVTIAVGDMLALTAAEAMHQEETKRVFKKNHPGGAIGAKARRLNNDTKEVILSNHDGMITPPTV</sequence>
<dbReference type="OrthoDB" id="1872003at2759"/>
<reference evidence="3" key="1">
    <citation type="submission" date="2019-04" db="EMBL/GenBank/DDBJ databases">
        <title>Sequencing of skin fungus with MAO and IRED activity.</title>
        <authorList>
            <person name="Marsaioli A.J."/>
            <person name="Bonatto J.M.C."/>
            <person name="Reis Junior O."/>
        </authorList>
    </citation>
    <scope>NUCLEOTIDE SEQUENCE</scope>
    <source>
        <strain evidence="3">28M1</strain>
    </source>
</reference>
<protein>
    <recommendedName>
        <fullName evidence="2">SIS domain-containing protein</fullName>
    </recommendedName>
</protein>
<feature type="domain" description="SIS" evidence="2">
    <location>
        <begin position="91"/>
        <end position="240"/>
    </location>
</feature>
<feature type="compositionally biased region" description="Polar residues" evidence="1">
    <location>
        <begin position="1"/>
        <end position="17"/>
    </location>
</feature>
<accession>A0A9P5BZI8</accession>
<comment type="caution">
    <text evidence="3">The sequence shown here is derived from an EMBL/GenBank/DDBJ whole genome shotgun (WGS) entry which is preliminary data.</text>
</comment>
<dbReference type="GO" id="GO:1901135">
    <property type="term" value="P:carbohydrate derivative metabolic process"/>
    <property type="evidence" value="ECO:0007669"/>
    <property type="project" value="InterPro"/>
</dbReference>
<name>A0A9P5BZI8_9PLEO</name>
<dbReference type="PANTHER" id="PTHR38418">
    <property type="entry name" value="SUGAR ISOMERASE, KPSF/GUTQ (AFU_ORTHOLOGUE AFUA_6G08860)"/>
    <property type="match status" value="1"/>
</dbReference>
<dbReference type="Pfam" id="PF01380">
    <property type="entry name" value="SIS"/>
    <property type="match status" value="1"/>
</dbReference>
<organism evidence="3 4">
    <name type="scientific">Didymella heteroderae</name>
    <dbReference type="NCBI Taxonomy" id="1769908"/>
    <lineage>
        <taxon>Eukaryota</taxon>
        <taxon>Fungi</taxon>
        <taxon>Dikarya</taxon>
        <taxon>Ascomycota</taxon>
        <taxon>Pezizomycotina</taxon>
        <taxon>Dothideomycetes</taxon>
        <taxon>Pleosporomycetidae</taxon>
        <taxon>Pleosporales</taxon>
        <taxon>Pleosporineae</taxon>
        <taxon>Didymellaceae</taxon>
        <taxon>Didymella</taxon>
    </lineage>
</organism>
<dbReference type="InterPro" id="IPR001347">
    <property type="entry name" value="SIS_dom"/>
</dbReference>
<evidence type="ECO:0000313" key="4">
    <source>
        <dbReference type="Proteomes" id="UP000758155"/>
    </source>
</evidence>
<feature type="region of interest" description="Disordered" evidence="1">
    <location>
        <begin position="1"/>
        <end position="41"/>
    </location>
</feature>
<dbReference type="PANTHER" id="PTHR38418:SF2">
    <property type="entry name" value="SUGAR ISOMERASE, KPSF_GUTQ (AFU_ORTHOLOGUE AFUA_6G08860)"/>
    <property type="match status" value="1"/>
</dbReference>
<dbReference type="Gene3D" id="3.40.50.10490">
    <property type="entry name" value="Glucose-6-phosphate isomerase like protein, domain 1"/>
    <property type="match status" value="1"/>
</dbReference>
<dbReference type="PROSITE" id="PS51464">
    <property type="entry name" value="SIS"/>
    <property type="match status" value="1"/>
</dbReference>
<gene>
    <name evidence="3" type="ORF">E8E12_003553</name>
</gene>
<dbReference type="EMBL" id="SWKV01000045">
    <property type="protein sequence ID" value="KAF3037073.1"/>
    <property type="molecule type" value="Genomic_DNA"/>
</dbReference>
<proteinExistence type="predicted"/>
<evidence type="ECO:0000313" key="3">
    <source>
        <dbReference type="EMBL" id="KAF3037073.1"/>
    </source>
</evidence>
<keyword evidence="4" id="KW-1185">Reference proteome</keyword>
<evidence type="ECO:0000259" key="2">
    <source>
        <dbReference type="PROSITE" id="PS51464"/>
    </source>
</evidence>
<dbReference type="GO" id="GO:0097367">
    <property type="term" value="F:carbohydrate derivative binding"/>
    <property type="evidence" value="ECO:0007669"/>
    <property type="project" value="InterPro"/>
</dbReference>
<evidence type="ECO:0000256" key="1">
    <source>
        <dbReference type="SAM" id="MobiDB-lite"/>
    </source>
</evidence>
<dbReference type="InterPro" id="IPR046348">
    <property type="entry name" value="SIS_dom_sf"/>
</dbReference>
<dbReference type="AlphaFoldDB" id="A0A9P5BZI8"/>
<dbReference type="SUPFAM" id="SSF53697">
    <property type="entry name" value="SIS domain"/>
    <property type="match status" value="1"/>
</dbReference>
<dbReference type="Proteomes" id="UP000758155">
    <property type="component" value="Unassembled WGS sequence"/>
</dbReference>